<reference evidence="1" key="1">
    <citation type="submission" date="2021-02" db="EMBL/GenBank/DDBJ databases">
        <authorList>
            <consortium name="DOE Joint Genome Institute"/>
            <person name="Ahrendt S."/>
            <person name="Looney B.P."/>
            <person name="Miyauchi S."/>
            <person name="Morin E."/>
            <person name="Drula E."/>
            <person name="Courty P.E."/>
            <person name="Chicoki N."/>
            <person name="Fauchery L."/>
            <person name="Kohler A."/>
            <person name="Kuo A."/>
            <person name="Labutti K."/>
            <person name="Pangilinan J."/>
            <person name="Lipzen A."/>
            <person name="Riley R."/>
            <person name="Andreopoulos W."/>
            <person name="He G."/>
            <person name="Johnson J."/>
            <person name="Barry K.W."/>
            <person name="Grigoriev I.V."/>
            <person name="Nagy L."/>
            <person name="Hibbett D."/>
            <person name="Henrissat B."/>
            <person name="Matheny P.B."/>
            <person name="Labbe J."/>
            <person name="Martin F."/>
        </authorList>
    </citation>
    <scope>NUCLEOTIDE SEQUENCE</scope>
    <source>
        <strain evidence="1">FP105234-sp</strain>
    </source>
</reference>
<gene>
    <name evidence="1" type="ORF">FA95DRAFT_1600230</name>
</gene>
<comment type="caution">
    <text evidence="1">The sequence shown here is derived from an EMBL/GenBank/DDBJ whole genome shotgun (WGS) entry which is preliminary data.</text>
</comment>
<protein>
    <submittedName>
        <fullName evidence="1">Uncharacterized protein</fullName>
    </submittedName>
</protein>
<reference evidence="1" key="2">
    <citation type="journal article" date="2022" name="New Phytol.">
        <title>Evolutionary transition to the ectomycorrhizal habit in the genomes of a hyperdiverse lineage of mushroom-forming fungi.</title>
        <authorList>
            <person name="Looney B."/>
            <person name="Miyauchi S."/>
            <person name="Morin E."/>
            <person name="Drula E."/>
            <person name="Courty P.E."/>
            <person name="Kohler A."/>
            <person name="Kuo A."/>
            <person name="LaButti K."/>
            <person name="Pangilinan J."/>
            <person name="Lipzen A."/>
            <person name="Riley R."/>
            <person name="Andreopoulos W."/>
            <person name="He G."/>
            <person name="Johnson J."/>
            <person name="Nolan M."/>
            <person name="Tritt A."/>
            <person name="Barry K.W."/>
            <person name="Grigoriev I.V."/>
            <person name="Nagy L.G."/>
            <person name="Hibbett D."/>
            <person name="Henrissat B."/>
            <person name="Matheny P.B."/>
            <person name="Labbe J."/>
            <person name="Martin F.M."/>
        </authorList>
    </citation>
    <scope>NUCLEOTIDE SEQUENCE</scope>
    <source>
        <strain evidence="1">FP105234-sp</strain>
    </source>
</reference>
<accession>A0ACB8R234</accession>
<proteinExistence type="predicted"/>
<evidence type="ECO:0000313" key="2">
    <source>
        <dbReference type="Proteomes" id="UP000814033"/>
    </source>
</evidence>
<dbReference type="EMBL" id="MU276640">
    <property type="protein sequence ID" value="KAI0037967.1"/>
    <property type="molecule type" value="Genomic_DNA"/>
</dbReference>
<evidence type="ECO:0000313" key="1">
    <source>
        <dbReference type="EMBL" id="KAI0037967.1"/>
    </source>
</evidence>
<dbReference type="Proteomes" id="UP000814033">
    <property type="component" value="Unassembled WGS sequence"/>
</dbReference>
<keyword evidence="2" id="KW-1185">Reference proteome</keyword>
<sequence>MASELRAPHGDLDMPWRRCPNNLPELTDWAQFTFDPAADSHLTPYLFAYRNVGAQGLHAIAGLHKILFKLHGFMRKIQLDSLGNWEETLEHAPKAEQIFALHGGSVPHVFLQEVTAMKNVLQYCLGAAGSEFVRGDELIFRRKIFNKVTTANQALQSIVTTGDDPSGATKLIEHSWRIIRRLCVSRRRNDNSLEHINIRRLRTDDFVEVSAHVEIEMVYCESEYPVIDIRLEPVSILRIVPYNEVDEALMVDDEDESEDSQ</sequence>
<organism evidence="1 2">
    <name type="scientific">Auriscalpium vulgare</name>
    <dbReference type="NCBI Taxonomy" id="40419"/>
    <lineage>
        <taxon>Eukaryota</taxon>
        <taxon>Fungi</taxon>
        <taxon>Dikarya</taxon>
        <taxon>Basidiomycota</taxon>
        <taxon>Agaricomycotina</taxon>
        <taxon>Agaricomycetes</taxon>
        <taxon>Russulales</taxon>
        <taxon>Auriscalpiaceae</taxon>
        <taxon>Auriscalpium</taxon>
    </lineage>
</organism>
<name>A0ACB8R234_9AGAM</name>